<dbReference type="PROSITE" id="PS00463">
    <property type="entry name" value="ZN2_CY6_FUNGAL_1"/>
    <property type="match status" value="1"/>
</dbReference>
<feature type="region of interest" description="Disordered" evidence="2">
    <location>
        <begin position="134"/>
        <end position="153"/>
    </location>
</feature>
<keyword evidence="1" id="KW-0539">Nucleus</keyword>
<dbReference type="PROSITE" id="PS50048">
    <property type="entry name" value="ZN2_CY6_FUNGAL_2"/>
    <property type="match status" value="1"/>
</dbReference>
<dbReference type="PANTHER" id="PTHR47657:SF13">
    <property type="entry name" value="ZN(2)-C6 FUNGAL-TYPE DOMAIN-CONTAINING PROTEIN-RELATED"/>
    <property type="match status" value="1"/>
</dbReference>
<organism evidence="4 5">
    <name type="scientific">Truncatella angustata</name>
    <dbReference type="NCBI Taxonomy" id="152316"/>
    <lineage>
        <taxon>Eukaryota</taxon>
        <taxon>Fungi</taxon>
        <taxon>Dikarya</taxon>
        <taxon>Ascomycota</taxon>
        <taxon>Pezizomycotina</taxon>
        <taxon>Sordariomycetes</taxon>
        <taxon>Xylariomycetidae</taxon>
        <taxon>Amphisphaeriales</taxon>
        <taxon>Sporocadaceae</taxon>
        <taxon>Truncatella</taxon>
    </lineage>
</organism>
<dbReference type="PRINTS" id="PR00755">
    <property type="entry name" value="AFLATOXINBRP"/>
</dbReference>
<evidence type="ECO:0000256" key="2">
    <source>
        <dbReference type="SAM" id="MobiDB-lite"/>
    </source>
</evidence>
<evidence type="ECO:0000259" key="3">
    <source>
        <dbReference type="PROSITE" id="PS50048"/>
    </source>
</evidence>
<dbReference type="RefSeq" id="XP_045959104.1">
    <property type="nucleotide sequence ID" value="XM_046107399.1"/>
</dbReference>
<dbReference type="GeneID" id="70136290"/>
<feature type="domain" description="Zn(2)-C6 fungal-type" evidence="3">
    <location>
        <begin position="46"/>
        <end position="76"/>
    </location>
</feature>
<dbReference type="SMART" id="SM00066">
    <property type="entry name" value="GAL4"/>
    <property type="match status" value="1"/>
</dbReference>
<dbReference type="InterPro" id="IPR036864">
    <property type="entry name" value="Zn2-C6_fun-type_DNA-bd_sf"/>
</dbReference>
<dbReference type="InterPro" id="IPR021858">
    <property type="entry name" value="Fun_TF"/>
</dbReference>
<protein>
    <recommendedName>
        <fullName evidence="3">Zn(2)-C6 fungal-type domain-containing protein</fullName>
    </recommendedName>
</protein>
<gene>
    <name evidence="4" type="ORF">BKA67DRAFT_659099</name>
</gene>
<dbReference type="Proteomes" id="UP000758603">
    <property type="component" value="Unassembled WGS sequence"/>
</dbReference>
<dbReference type="GO" id="GO:0000981">
    <property type="term" value="F:DNA-binding transcription factor activity, RNA polymerase II-specific"/>
    <property type="evidence" value="ECO:0007669"/>
    <property type="project" value="InterPro"/>
</dbReference>
<evidence type="ECO:0000313" key="4">
    <source>
        <dbReference type="EMBL" id="KAH6654834.1"/>
    </source>
</evidence>
<dbReference type="AlphaFoldDB" id="A0A9P8UMJ5"/>
<evidence type="ECO:0000313" key="5">
    <source>
        <dbReference type="Proteomes" id="UP000758603"/>
    </source>
</evidence>
<dbReference type="PANTHER" id="PTHR47657">
    <property type="entry name" value="STEROL REGULATORY ELEMENT-BINDING PROTEIN ECM22"/>
    <property type="match status" value="1"/>
</dbReference>
<dbReference type="Pfam" id="PF11951">
    <property type="entry name" value="Fungal_trans_2"/>
    <property type="match status" value="1"/>
</dbReference>
<dbReference type="SUPFAM" id="SSF57701">
    <property type="entry name" value="Zn2/Cys6 DNA-binding domain"/>
    <property type="match status" value="1"/>
</dbReference>
<comment type="caution">
    <text evidence="4">The sequence shown here is derived from an EMBL/GenBank/DDBJ whole genome shotgun (WGS) entry which is preliminary data.</text>
</comment>
<name>A0A9P8UMJ5_9PEZI</name>
<dbReference type="EMBL" id="JAGPXC010000004">
    <property type="protein sequence ID" value="KAH6654834.1"/>
    <property type="molecule type" value="Genomic_DNA"/>
</dbReference>
<evidence type="ECO:0000256" key="1">
    <source>
        <dbReference type="ARBA" id="ARBA00023242"/>
    </source>
</evidence>
<dbReference type="GO" id="GO:0008270">
    <property type="term" value="F:zinc ion binding"/>
    <property type="evidence" value="ECO:0007669"/>
    <property type="project" value="InterPro"/>
</dbReference>
<accession>A0A9P8UMJ5</accession>
<dbReference type="Gene3D" id="4.10.240.10">
    <property type="entry name" value="Zn(2)-C6 fungal-type DNA-binding domain"/>
    <property type="match status" value="1"/>
</dbReference>
<dbReference type="InterPro" id="IPR052400">
    <property type="entry name" value="Zn2-C6_fungal_TF"/>
</dbReference>
<proteinExistence type="predicted"/>
<keyword evidence="5" id="KW-1185">Reference proteome</keyword>
<dbReference type="Pfam" id="PF00172">
    <property type="entry name" value="Zn_clus"/>
    <property type="match status" value="1"/>
</dbReference>
<reference evidence="4" key="1">
    <citation type="journal article" date="2021" name="Nat. Commun.">
        <title>Genetic determinants of endophytism in the Arabidopsis root mycobiome.</title>
        <authorList>
            <person name="Mesny F."/>
            <person name="Miyauchi S."/>
            <person name="Thiergart T."/>
            <person name="Pickel B."/>
            <person name="Atanasova L."/>
            <person name="Karlsson M."/>
            <person name="Huettel B."/>
            <person name="Barry K.W."/>
            <person name="Haridas S."/>
            <person name="Chen C."/>
            <person name="Bauer D."/>
            <person name="Andreopoulos W."/>
            <person name="Pangilinan J."/>
            <person name="LaButti K."/>
            <person name="Riley R."/>
            <person name="Lipzen A."/>
            <person name="Clum A."/>
            <person name="Drula E."/>
            <person name="Henrissat B."/>
            <person name="Kohler A."/>
            <person name="Grigoriev I.V."/>
            <person name="Martin F.M."/>
            <person name="Hacquard S."/>
        </authorList>
    </citation>
    <scope>NUCLEOTIDE SEQUENCE</scope>
    <source>
        <strain evidence="4">MPI-SDFR-AT-0073</strain>
    </source>
</reference>
<sequence>MTNRLQGRKDMTLWLSPSREVVSATSNTVVERPTKRRKPHRKSRHGCLNCKRRKVKCDENGPTCSRCIAFGITCVYKSINPPLASPDQPSSYKHVSKDGTLAPRALATVKPLRRGRGRPRNNYSASLEPNLALSSSVSGKEVDTSLADTPPRSELNIGNNHGFHLEIDDIELLLHFTSRLARDFAPSGDLNDAMSRFWTHNVSQLGLSHPFILYLVLALAGYHLHFQEKAKDTLPEALATSSQLVSDGSTPNQDRYQSLASRHFHMGLTGLNKTLRSIDETNCGALYIGATLVCYCAFAAGPTAANDLLICHTRGCRPGEIDVRWLPLTRGVRLIRESFATDVLFSGLLAAFGGKTAESEEDLDVVDDASQNTEGNEKPRGVDVLPTYLQEGFARMQWENQFNSLRQLISTTPSALRKDATPSERLEVQRTSLKAMENLHLRYSATYGRDLDGNYDGPPDGQFILGWLYHLDEDFVAHVRSREPIALLVLAYFTPLLHTLAKCWFLRGWPEHLLVQIRRMLQEDGSAAGELDLAAWITWPMAQIGLTG</sequence>
<dbReference type="InterPro" id="IPR001138">
    <property type="entry name" value="Zn2Cys6_DnaBD"/>
</dbReference>
<dbReference type="OrthoDB" id="416217at2759"/>
<dbReference type="CDD" id="cd00067">
    <property type="entry name" value="GAL4"/>
    <property type="match status" value="1"/>
</dbReference>